<keyword evidence="14" id="KW-1185">Reference proteome</keyword>
<dbReference type="InterPro" id="IPR036772">
    <property type="entry name" value="SRCR-like_dom_sf"/>
</dbReference>
<dbReference type="PANTHER" id="PTHR19331">
    <property type="entry name" value="SCAVENGER RECEPTOR DOMAIN-CONTAINING"/>
    <property type="match status" value="1"/>
</dbReference>
<keyword evidence="7 9" id="KW-1015">Disulfide bond</keyword>
<dbReference type="GO" id="GO:0016020">
    <property type="term" value="C:membrane"/>
    <property type="evidence" value="ECO:0007669"/>
    <property type="project" value="UniProtKB-SubCell"/>
</dbReference>
<dbReference type="SUPFAM" id="SSF56487">
    <property type="entry name" value="SRCR-like"/>
    <property type="match status" value="3"/>
</dbReference>
<keyword evidence="8" id="KW-0325">Glycoprotein</keyword>
<comment type="subcellular location">
    <subcellularLocation>
        <location evidence="1">Membrane</location>
        <topology evidence="1">Single-pass membrane protein</topology>
    </subcellularLocation>
</comment>
<dbReference type="FunFam" id="3.10.250.10:FF:000004">
    <property type="entry name" value="Scavenger receptor cysteine-rich type 1 protein M130"/>
    <property type="match status" value="1"/>
</dbReference>
<comment type="caution">
    <text evidence="13">The sequence shown here is derived from an EMBL/GenBank/DDBJ whole genome shotgun (WGS) entry which is preliminary data.</text>
</comment>
<feature type="chain" id="PRO_5041341162" description="SRCR domain-containing protein" evidence="11">
    <location>
        <begin position="25"/>
        <end position="419"/>
    </location>
</feature>
<feature type="disulfide bond" evidence="9">
    <location>
        <begin position="201"/>
        <end position="211"/>
    </location>
</feature>
<dbReference type="Proteomes" id="UP001177744">
    <property type="component" value="Unassembled WGS sequence"/>
</dbReference>
<dbReference type="EMBL" id="JAULJE010000016">
    <property type="protein sequence ID" value="KAK1333420.1"/>
    <property type="molecule type" value="Genomic_DNA"/>
</dbReference>
<evidence type="ECO:0000256" key="2">
    <source>
        <dbReference type="ARBA" id="ARBA00022692"/>
    </source>
</evidence>
<reference evidence="13" key="1">
    <citation type="submission" date="2023-06" db="EMBL/GenBank/DDBJ databases">
        <title>Reference genome for the Northern bat (Eptesicus nilssonii), a most northern bat species.</title>
        <authorList>
            <person name="Laine V.N."/>
            <person name="Pulliainen A.T."/>
            <person name="Lilley T.M."/>
        </authorList>
    </citation>
    <scope>NUCLEOTIDE SEQUENCE</scope>
    <source>
        <strain evidence="13">BLF_Eptnil</strain>
        <tissue evidence="13">Kidney</tissue>
    </source>
</reference>
<evidence type="ECO:0000259" key="12">
    <source>
        <dbReference type="PROSITE" id="PS50287"/>
    </source>
</evidence>
<evidence type="ECO:0000256" key="11">
    <source>
        <dbReference type="SAM" id="SignalP"/>
    </source>
</evidence>
<protein>
    <recommendedName>
        <fullName evidence="12">SRCR domain-containing protein</fullName>
    </recommendedName>
</protein>
<evidence type="ECO:0000256" key="5">
    <source>
        <dbReference type="ARBA" id="ARBA00022989"/>
    </source>
</evidence>
<organism evidence="13 14">
    <name type="scientific">Cnephaeus nilssonii</name>
    <name type="common">Northern bat</name>
    <name type="synonym">Eptesicus nilssonii</name>
    <dbReference type="NCBI Taxonomy" id="3371016"/>
    <lineage>
        <taxon>Eukaryota</taxon>
        <taxon>Metazoa</taxon>
        <taxon>Chordata</taxon>
        <taxon>Craniata</taxon>
        <taxon>Vertebrata</taxon>
        <taxon>Euteleostomi</taxon>
        <taxon>Mammalia</taxon>
        <taxon>Eutheria</taxon>
        <taxon>Laurasiatheria</taxon>
        <taxon>Chiroptera</taxon>
        <taxon>Yangochiroptera</taxon>
        <taxon>Vespertilionidae</taxon>
        <taxon>Cnephaeus</taxon>
    </lineage>
</organism>
<keyword evidence="2" id="KW-0812">Transmembrane</keyword>
<dbReference type="FunFam" id="3.10.250.10:FF:000016">
    <property type="entry name" value="Scavenger receptor cysteine-rich protein type 12"/>
    <property type="match status" value="2"/>
</dbReference>
<feature type="domain" description="SRCR" evidence="12">
    <location>
        <begin position="27"/>
        <end position="128"/>
    </location>
</feature>
<feature type="domain" description="SRCR" evidence="12">
    <location>
        <begin position="135"/>
        <end position="232"/>
    </location>
</feature>
<proteinExistence type="predicted"/>
<evidence type="ECO:0000313" key="14">
    <source>
        <dbReference type="Proteomes" id="UP001177744"/>
    </source>
</evidence>
<feature type="compositionally biased region" description="Low complexity" evidence="10">
    <location>
        <begin position="366"/>
        <end position="385"/>
    </location>
</feature>
<evidence type="ECO:0000256" key="3">
    <source>
        <dbReference type="ARBA" id="ARBA00022729"/>
    </source>
</evidence>
<evidence type="ECO:0000256" key="6">
    <source>
        <dbReference type="ARBA" id="ARBA00023136"/>
    </source>
</evidence>
<evidence type="ECO:0000256" key="1">
    <source>
        <dbReference type="ARBA" id="ARBA00004167"/>
    </source>
</evidence>
<evidence type="ECO:0000256" key="9">
    <source>
        <dbReference type="PROSITE-ProRule" id="PRU00196"/>
    </source>
</evidence>
<feature type="region of interest" description="Disordered" evidence="10">
    <location>
        <begin position="322"/>
        <end position="419"/>
    </location>
</feature>
<accession>A0AA40LHX5</accession>
<keyword evidence="5" id="KW-1133">Transmembrane helix</keyword>
<feature type="disulfide bond" evidence="9">
    <location>
        <begin position="96"/>
        <end position="106"/>
    </location>
</feature>
<comment type="caution">
    <text evidence="9">Lacks conserved residue(s) required for the propagation of feature annotation.</text>
</comment>
<dbReference type="PANTHER" id="PTHR19331:SF487">
    <property type="entry name" value="SOLUBLE SCAVENGER RECEPTOR CYSTEINE-RICH DOMAIN-CONTAINING PROTEIN SSC5D"/>
    <property type="match status" value="1"/>
</dbReference>
<feature type="signal peptide" evidence="11">
    <location>
        <begin position="1"/>
        <end position="24"/>
    </location>
</feature>
<keyword evidence="3 11" id="KW-0732">Signal</keyword>
<evidence type="ECO:0000256" key="4">
    <source>
        <dbReference type="ARBA" id="ARBA00022737"/>
    </source>
</evidence>
<feature type="domain" description="SRCR" evidence="12">
    <location>
        <begin position="237"/>
        <end position="312"/>
    </location>
</feature>
<name>A0AA40LHX5_CNENI</name>
<dbReference type="SMART" id="SM00202">
    <property type="entry name" value="SR"/>
    <property type="match status" value="3"/>
</dbReference>
<keyword evidence="4" id="KW-0677">Repeat</keyword>
<dbReference type="AlphaFoldDB" id="A0AA40LHX5"/>
<evidence type="ECO:0000313" key="13">
    <source>
        <dbReference type="EMBL" id="KAK1333420.1"/>
    </source>
</evidence>
<dbReference type="InterPro" id="IPR001190">
    <property type="entry name" value="SRCR"/>
</dbReference>
<dbReference type="Gene3D" id="3.10.250.10">
    <property type="entry name" value="SRCR-like domain"/>
    <property type="match status" value="3"/>
</dbReference>
<dbReference type="Pfam" id="PF00530">
    <property type="entry name" value="SRCR"/>
    <property type="match status" value="3"/>
</dbReference>
<evidence type="ECO:0000256" key="8">
    <source>
        <dbReference type="ARBA" id="ARBA00023180"/>
    </source>
</evidence>
<dbReference type="PRINTS" id="PR00258">
    <property type="entry name" value="SPERACTRCPTR"/>
</dbReference>
<keyword evidence="6" id="KW-0472">Membrane</keyword>
<evidence type="ECO:0000256" key="10">
    <source>
        <dbReference type="SAM" id="MobiDB-lite"/>
    </source>
</evidence>
<gene>
    <name evidence="13" type="ORF">QTO34_005803</name>
</gene>
<evidence type="ECO:0000256" key="7">
    <source>
        <dbReference type="ARBA" id="ARBA00023157"/>
    </source>
</evidence>
<dbReference type="PROSITE" id="PS50287">
    <property type="entry name" value="SRCR_2"/>
    <property type="match status" value="3"/>
</dbReference>
<sequence>MALSPLRLWPLLLACWTLPAGPAAESVALLRGGNRCEGLVRVQLGGLEGPVCGDHWGLQEAAVICRQLDCGGAHVAPTYVVWPQERQPSLLQGVRCQGSEASLWDCAPGAWEPLGGCACECIGAVHCKGGKLAKAGLSGGGSPCAGTFEIRWTESYPVTCGLHLEEASVFCRSLGCGPVLQASRPHLTGGSGSRGPKIVTCQGTESNIFNCRFNLNVQDQCNLPTDTQVVCSGHTEARLAGGEHPCAGRLEVRRGLTWGTVCDEDLDQATAHVVCRELQCGVAVSTPPGAHFGQGSGSVWTEAFRCAGKSPCCSTAPGRLGTSVGTARTPGSGAQGKGSGWPTAAAAVRGAWSSRSRGPGPPSVPPTGTSQTPPSSATSSTVAVPWPRPQAVPLGTEALPPGPTGSTVWGQSPICGIAQ</sequence>